<feature type="transmembrane region" description="Helical" evidence="1">
    <location>
        <begin position="257"/>
        <end position="278"/>
    </location>
</feature>
<name>A0A9X6NHR0_HYPEX</name>
<keyword evidence="1" id="KW-0472">Membrane</keyword>
<keyword evidence="1" id="KW-0812">Transmembrane</keyword>
<accession>A0A9X6NHR0</accession>
<evidence type="ECO:0000313" key="3">
    <source>
        <dbReference type="Proteomes" id="UP000192578"/>
    </source>
</evidence>
<gene>
    <name evidence="2" type="ORF">BV898_17469</name>
</gene>
<feature type="transmembrane region" description="Helical" evidence="1">
    <location>
        <begin position="298"/>
        <end position="323"/>
    </location>
</feature>
<feature type="transmembrane region" description="Helical" evidence="1">
    <location>
        <begin position="198"/>
        <end position="219"/>
    </location>
</feature>
<feature type="transmembrane region" description="Helical" evidence="1">
    <location>
        <begin position="35"/>
        <end position="55"/>
    </location>
</feature>
<proteinExistence type="predicted"/>
<keyword evidence="3" id="KW-1185">Reference proteome</keyword>
<comment type="caution">
    <text evidence="2">The sequence shown here is derived from an EMBL/GenBank/DDBJ whole genome shotgun (WGS) entry which is preliminary data.</text>
</comment>
<evidence type="ECO:0000313" key="2">
    <source>
        <dbReference type="EMBL" id="OWA53033.1"/>
    </source>
</evidence>
<keyword evidence="1" id="KW-1133">Transmembrane helix</keyword>
<protein>
    <submittedName>
        <fullName evidence="2">Uncharacterized protein</fullName>
    </submittedName>
</protein>
<evidence type="ECO:0000256" key="1">
    <source>
        <dbReference type="SAM" id="Phobius"/>
    </source>
</evidence>
<dbReference type="EMBL" id="MTYJ01000299">
    <property type="protein sequence ID" value="OWA53033.1"/>
    <property type="molecule type" value="Genomic_DNA"/>
</dbReference>
<dbReference type="Proteomes" id="UP000192578">
    <property type="component" value="Unassembled WGS sequence"/>
</dbReference>
<dbReference type="AlphaFoldDB" id="A0A9X6NHR0"/>
<reference evidence="3" key="1">
    <citation type="submission" date="2017-01" db="EMBL/GenBank/DDBJ databases">
        <title>Comparative genomics of anhydrobiosis in the tardigrade Hypsibius dujardini.</title>
        <authorList>
            <person name="Yoshida Y."/>
            <person name="Koutsovoulos G."/>
            <person name="Laetsch D."/>
            <person name="Stevens L."/>
            <person name="Kumar S."/>
            <person name="Horikawa D."/>
            <person name="Ishino K."/>
            <person name="Komine S."/>
            <person name="Tomita M."/>
            <person name="Blaxter M."/>
            <person name="Arakawa K."/>
        </authorList>
    </citation>
    <scope>NUCLEOTIDE SEQUENCE [LARGE SCALE GENOMIC DNA]</scope>
    <source>
        <strain evidence="3">Z151</strain>
    </source>
</reference>
<sequence length="336" mass="37630">MFAEKSFAPLPTLILELFGFLPTRSDETKFSGFLRRAIAAMHVIGAWVSVVVQFLRLTPILMQPISNQNAGTIVTLFSVVSGFSEYGRSAAMITIYYFKNNAFPRLSAGITGLFTYKSQRKRFYQKWAKLARFLSLLILMLQLIGQLFNWVPFLWFNENQIDTGSGDGRNITVRVKPAQSLVPSSVVWGCYYFQTSSFALSQQMLVQAVTAGASLRTFLVEHNLGMAKLQADIKIGIHDRKSVEKELERVQKRYSDILVMNGVISGAFGNILCIALRMDQVTVLGMVAGAVANPPNGIVHWICACFLVLLFGCYCTVLFWPIVQVSEEVQEFNIFT</sequence>
<organism evidence="2 3">
    <name type="scientific">Hypsibius exemplaris</name>
    <name type="common">Freshwater tardigrade</name>
    <dbReference type="NCBI Taxonomy" id="2072580"/>
    <lineage>
        <taxon>Eukaryota</taxon>
        <taxon>Metazoa</taxon>
        <taxon>Ecdysozoa</taxon>
        <taxon>Tardigrada</taxon>
        <taxon>Eutardigrada</taxon>
        <taxon>Parachela</taxon>
        <taxon>Hypsibioidea</taxon>
        <taxon>Hypsibiidae</taxon>
        <taxon>Hypsibius</taxon>
    </lineage>
</organism>
<feature type="transmembrane region" description="Helical" evidence="1">
    <location>
        <begin position="130"/>
        <end position="148"/>
    </location>
</feature>